<gene>
    <name evidence="1" type="ORF">E2C01_036113</name>
</gene>
<evidence type="ECO:0000313" key="2">
    <source>
        <dbReference type="Proteomes" id="UP000324222"/>
    </source>
</evidence>
<protein>
    <submittedName>
        <fullName evidence="1">Uncharacterized protein</fullName>
    </submittedName>
</protein>
<dbReference type="AlphaFoldDB" id="A0A5B7F4W5"/>
<comment type="caution">
    <text evidence="1">The sequence shown here is derived from an EMBL/GenBank/DDBJ whole genome shotgun (WGS) entry which is preliminary data.</text>
</comment>
<name>A0A5B7F4W5_PORTR</name>
<sequence length="159" mass="17464">MAPSPEGDSVAGVQPATLHPVPVDGAVEASHRTLVTRDDLTVHPFQYKLQHITRRWSQICCKGLEVPREQSREKNLRHPVASGYKPEVLMTVRRQLIVAAITDPDGLLVGLEWSLLARAVVAEYLSTVPAVVAPHSHGERFGTRIAIQHLRVISPFASS</sequence>
<keyword evidence="2" id="KW-1185">Reference proteome</keyword>
<dbReference type="Proteomes" id="UP000324222">
    <property type="component" value="Unassembled WGS sequence"/>
</dbReference>
<accession>A0A5B7F4W5</accession>
<evidence type="ECO:0000313" key="1">
    <source>
        <dbReference type="EMBL" id="MPC42490.1"/>
    </source>
</evidence>
<dbReference type="EMBL" id="VSRR010005457">
    <property type="protein sequence ID" value="MPC42490.1"/>
    <property type="molecule type" value="Genomic_DNA"/>
</dbReference>
<reference evidence="1 2" key="1">
    <citation type="submission" date="2019-05" db="EMBL/GenBank/DDBJ databases">
        <title>Another draft genome of Portunus trituberculatus and its Hox gene families provides insights of decapod evolution.</title>
        <authorList>
            <person name="Jeong J.-H."/>
            <person name="Song I."/>
            <person name="Kim S."/>
            <person name="Choi T."/>
            <person name="Kim D."/>
            <person name="Ryu S."/>
            <person name="Kim W."/>
        </authorList>
    </citation>
    <scope>NUCLEOTIDE SEQUENCE [LARGE SCALE GENOMIC DNA]</scope>
    <source>
        <tissue evidence="1">Muscle</tissue>
    </source>
</reference>
<proteinExistence type="predicted"/>
<organism evidence="1 2">
    <name type="scientific">Portunus trituberculatus</name>
    <name type="common">Swimming crab</name>
    <name type="synonym">Neptunus trituberculatus</name>
    <dbReference type="NCBI Taxonomy" id="210409"/>
    <lineage>
        <taxon>Eukaryota</taxon>
        <taxon>Metazoa</taxon>
        <taxon>Ecdysozoa</taxon>
        <taxon>Arthropoda</taxon>
        <taxon>Crustacea</taxon>
        <taxon>Multicrustacea</taxon>
        <taxon>Malacostraca</taxon>
        <taxon>Eumalacostraca</taxon>
        <taxon>Eucarida</taxon>
        <taxon>Decapoda</taxon>
        <taxon>Pleocyemata</taxon>
        <taxon>Brachyura</taxon>
        <taxon>Eubrachyura</taxon>
        <taxon>Portunoidea</taxon>
        <taxon>Portunidae</taxon>
        <taxon>Portuninae</taxon>
        <taxon>Portunus</taxon>
    </lineage>
</organism>